<dbReference type="EMBL" id="AP006840">
    <property type="protein sequence ID" value="BAD40164.1"/>
    <property type="molecule type" value="Genomic_DNA"/>
</dbReference>
<dbReference type="KEGG" id="sth:STH1179"/>
<name>Q67Q79_SYMTH</name>
<feature type="transmembrane region" description="Helical" evidence="1">
    <location>
        <begin position="35"/>
        <end position="54"/>
    </location>
</feature>
<keyword evidence="1" id="KW-0812">Transmembrane</keyword>
<accession>Q67Q79</accession>
<feature type="transmembrane region" description="Helical" evidence="1">
    <location>
        <begin position="124"/>
        <end position="144"/>
    </location>
</feature>
<evidence type="ECO:0000313" key="2">
    <source>
        <dbReference type="EMBL" id="BAD40164.1"/>
    </source>
</evidence>
<reference evidence="2 3" key="1">
    <citation type="journal article" date="2004" name="Nucleic Acids Res.">
        <title>Genome sequence of Symbiobacterium thermophilum, an uncultivable bacterium that depends on microbial commensalism.</title>
        <authorList>
            <person name="Ueda K."/>
            <person name="Yamashita A."/>
            <person name="Ishikawa J."/>
            <person name="Shimada M."/>
            <person name="Watsuji T."/>
            <person name="Morimura K."/>
            <person name="Ikeda H."/>
            <person name="Hattori M."/>
            <person name="Beppu T."/>
        </authorList>
    </citation>
    <scope>NUCLEOTIDE SEQUENCE [LARGE SCALE GENOMIC DNA]</scope>
    <source>
        <strain evidence="3">T / IAM 14863</strain>
    </source>
</reference>
<dbReference type="AlphaFoldDB" id="Q67Q79"/>
<sequence>MGLFAARRAAVGVAGVSISVLGAWAVRIIANARVTVIGCAVFGSVAVGLVAVGLTGTGISVPACDPVVGGLVGPADRVAGLLSARPTVVGVVLRLTGGVTLGEFVVVRIAGPLSVVLHRLPGRIFVLFLAAVLVAIAGFGRLIAGRSCSGGAVIGLRSLLAFLLLHDGLGGNPAVRSRIGQLAAGSVSTRICRVRGRGGATIHAVPGRNGLVA</sequence>
<gene>
    <name evidence="2" type="ordered locus">STH1179</name>
</gene>
<keyword evidence="3" id="KW-1185">Reference proteome</keyword>
<keyword evidence="1" id="KW-1133">Transmembrane helix</keyword>
<feature type="transmembrane region" description="Helical" evidence="1">
    <location>
        <begin position="150"/>
        <end position="169"/>
    </location>
</feature>
<evidence type="ECO:0000256" key="1">
    <source>
        <dbReference type="SAM" id="Phobius"/>
    </source>
</evidence>
<keyword evidence="1" id="KW-0472">Membrane</keyword>
<dbReference type="Proteomes" id="UP000000417">
    <property type="component" value="Chromosome"/>
</dbReference>
<evidence type="ECO:0000313" key="3">
    <source>
        <dbReference type="Proteomes" id="UP000000417"/>
    </source>
</evidence>
<dbReference type="HOGENOM" id="CLU_1293791_0_0_9"/>
<protein>
    <submittedName>
        <fullName evidence="2">Uncharacterized protein</fullName>
    </submittedName>
</protein>
<organism evidence="2 3">
    <name type="scientific">Symbiobacterium thermophilum (strain DSM 24528 / JCM 14929 / IAM 14863 / T)</name>
    <dbReference type="NCBI Taxonomy" id="292459"/>
    <lineage>
        <taxon>Bacteria</taxon>
        <taxon>Bacillati</taxon>
        <taxon>Bacillota</taxon>
        <taxon>Clostridia</taxon>
        <taxon>Eubacteriales</taxon>
        <taxon>Symbiobacteriaceae</taxon>
        <taxon>Symbiobacterium</taxon>
    </lineage>
</organism>
<proteinExistence type="predicted"/>